<reference evidence="7 8" key="1">
    <citation type="journal article" date="2018" name="Mol. Biol. Evol.">
        <title>Analysis of the draft genome of the red seaweed Gracilariopsis chorda provides insights into genome size evolution in Rhodophyta.</title>
        <authorList>
            <person name="Lee J."/>
            <person name="Yang E.C."/>
            <person name="Graf L."/>
            <person name="Yang J.H."/>
            <person name="Qiu H."/>
            <person name="Zel Zion U."/>
            <person name="Chan C.X."/>
            <person name="Stephens T.G."/>
            <person name="Weber A.P.M."/>
            <person name="Boo G.H."/>
            <person name="Boo S.M."/>
            <person name="Kim K.M."/>
            <person name="Shin Y."/>
            <person name="Jung M."/>
            <person name="Lee S.J."/>
            <person name="Yim H.S."/>
            <person name="Lee J.H."/>
            <person name="Bhattacharya D."/>
            <person name="Yoon H.S."/>
        </authorList>
    </citation>
    <scope>NUCLEOTIDE SEQUENCE [LARGE SCALE GENOMIC DNA]</scope>
    <source>
        <strain evidence="7 8">SKKU-2015</strain>
        <tissue evidence="7">Whole body</tissue>
    </source>
</reference>
<keyword evidence="3 4" id="KW-0904">Protein phosphatase</keyword>
<dbReference type="InterPro" id="IPR036457">
    <property type="entry name" value="PPM-type-like_dom_sf"/>
</dbReference>
<evidence type="ECO:0000256" key="2">
    <source>
        <dbReference type="ARBA" id="ARBA00022801"/>
    </source>
</evidence>
<comment type="caution">
    <text evidence="7">The sequence shown here is derived from an EMBL/GenBank/DDBJ whole genome shotgun (WGS) entry which is preliminary data.</text>
</comment>
<dbReference type="PROSITE" id="PS51746">
    <property type="entry name" value="PPM_2"/>
    <property type="match status" value="1"/>
</dbReference>
<dbReference type="PANTHER" id="PTHR47992">
    <property type="entry name" value="PROTEIN PHOSPHATASE"/>
    <property type="match status" value="1"/>
</dbReference>
<dbReference type="InterPro" id="IPR015655">
    <property type="entry name" value="PP2C"/>
</dbReference>
<dbReference type="CDD" id="cd00143">
    <property type="entry name" value="PP2Cc"/>
    <property type="match status" value="1"/>
</dbReference>
<comment type="similarity">
    <text evidence="4">Belongs to the PP2C family.</text>
</comment>
<dbReference type="PROSITE" id="PS01032">
    <property type="entry name" value="PPM_1"/>
    <property type="match status" value="1"/>
</dbReference>
<feature type="compositionally biased region" description="Polar residues" evidence="5">
    <location>
        <begin position="88"/>
        <end position="99"/>
    </location>
</feature>
<dbReference type="GO" id="GO:0046872">
    <property type="term" value="F:metal ion binding"/>
    <property type="evidence" value="ECO:0007669"/>
    <property type="project" value="UniProtKB-KW"/>
</dbReference>
<dbReference type="Pfam" id="PF00481">
    <property type="entry name" value="PP2C"/>
    <property type="match status" value="1"/>
</dbReference>
<keyword evidence="1" id="KW-0479">Metal-binding</keyword>
<proteinExistence type="inferred from homology"/>
<evidence type="ECO:0000259" key="6">
    <source>
        <dbReference type="PROSITE" id="PS51746"/>
    </source>
</evidence>
<dbReference type="STRING" id="448386.A0A2V3IMI3"/>
<feature type="compositionally biased region" description="Pro residues" evidence="5">
    <location>
        <begin position="109"/>
        <end position="122"/>
    </location>
</feature>
<dbReference type="GO" id="GO:0004722">
    <property type="term" value="F:protein serine/threonine phosphatase activity"/>
    <property type="evidence" value="ECO:0007669"/>
    <property type="project" value="InterPro"/>
</dbReference>
<dbReference type="InterPro" id="IPR000222">
    <property type="entry name" value="PP2C_BS"/>
</dbReference>
<dbReference type="SMART" id="SM00332">
    <property type="entry name" value="PP2Cc"/>
    <property type="match status" value="1"/>
</dbReference>
<protein>
    <submittedName>
        <fullName evidence="7">Phosphatase 2C 71</fullName>
    </submittedName>
</protein>
<keyword evidence="2 4" id="KW-0378">Hydrolase</keyword>
<dbReference type="InterPro" id="IPR001932">
    <property type="entry name" value="PPM-type_phosphatase-like_dom"/>
</dbReference>
<dbReference type="Proteomes" id="UP000247409">
    <property type="component" value="Unassembled WGS sequence"/>
</dbReference>
<accession>A0A2V3IMI3</accession>
<evidence type="ECO:0000313" key="8">
    <source>
        <dbReference type="Proteomes" id="UP000247409"/>
    </source>
</evidence>
<name>A0A2V3IMI3_9FLOR</name>
<feature type="domain" description="PPM-type phosphatase" evidence="6">
    <location>
        <begin position="22"/>
        <end position="328"/>
    </location>
</feature>
<evidence type="ECO:0000256" key="5">
    <source>
        <dbReference type="SAM" id="MobiDB-lite"/>
    </source>
</evidence>
<keyword evidence="8" id="KW-1185">Reference proteome</keyword>
<organism evidence="7 8">
    <name type="scientific">Gracilariopsis chorda</name>
    <dbReference type="NCBI Taxonomy" id="448386"/>
    <lineage>
        <taxon>Eukaryota</taxon>
        <taxon>Rhodophyta</taxon>
        <taxon>Florideophyceae</taxon>
        <taxon>Rhodymeniophycidae</taxon>
        <taxon>Gracilariales</taxon>
        <taxon>Gracilariaceae</taxon>
        <taxon>Gracilariopsis</taxon>
    </lineage>
</organism>
<dbReference type="OrthoDB" id="10264738at2759"/>
<feature type="region of interest" description="Disordered" evidence="5">
    <location>
        <begin position="88"/>
        <end position="134"/>
    </location>
</feature>
<evidence type="ECO:0000256" key="1">
    <source>
        <dbReference type="ARBA" id="ARBA00022723"/>
    </source>
</evidence>
<evidence type="ECO:0000313" key="7">
    <source>
        <dbReference type="EMBL" id="PXF43294.1"/>
    </source>
</evidence>
<dbReference type="Gene3D" id="3.60.40.10">
    <property type="entry name" value="PPM-type phosphatase domain"/>
    <property type="match status" value="1"/>
</dbReference>
<dbReference type="EMBL" id="NBIV01000129">
    <property type="protein sequence ID" value="PXF43294.1"/>
    <property type="molecule type" value="Genomic_DNA"/>
</dbReference>
<dbReference type="AlphaFoldDB" id="A0A2V3IMI3"/>
<evidence type="ECO:0000256" key="4">
    <source>
        <dbReference type="RuleBase" id="RU003465"/>
    </source>
</evidence>
<dbReference type="SUPFAM" id="SSF81606">
    <property type="entry name" value="PP2C-like"/>
    <property type="match status" value="1"/>
</dbReference>
<sequence length="337" mass="37118">MPPSTHNHNLLRPKFFPVVSAHVGSHHDPNYLHRRSMEDEMAVECYQAVPGLFVAVFDGHGGKLASTLLRQLLHRFFLSELLGEPTVVTPTHHSPSISENKPLRLPVTLPQPPSPPLLPPAPASQLRRSPSSVKHPLPFHQLDVCSAFTRSYAKMDAMLRVRNCTRVGATAVTCFIRTDPTLGTILTTANCGDSRAVLCRAAHPYRLSEDHRPVHDVERQRIQNAGGFVAWARVNGVLNVSRAFGDHCMKSVVVSTPSVSEVVLDDSDRFVVLACDGLWDFVSEKSVIQTASRCFDEGMNADEVARVLVKEAIHHNSTDNVSVMVVLFDHAHDEGGQ</sequence>
<gene>
    <name evidence="7" type="ORF">BWQ96_06933</name>
</gene>
<evidence type="ECO:0000256" key="3">
    <source>
        <dbReference type="ARBA" id="ARBA00022912"/>
    </source>
</evidence>